<feature type="chain" id="PRO_5030652896" evidence="1">
    <location>
        <begin position="24"/>
        <end position="136"/>
    </location>
</feature>
<dbReference type="Proteomes" id="UP000433101">
    <property type="component" value="Unassembled WGS sequence"/>
</dbReference>
<keyword evidence="4" id="KW-1185">Reference proteome</keyword>
<protein>
    <submittedName>
        <fullName evidence="3">META domain-containing protein</fullName>
    </submittedName>
</protein>
<sequence length="136" mass="14386">MRQLVFVLSAGLVLGAGAMAVGAPEITSGKWLAEDLKGGGVVDIAQTYFEIGADGRISGSGGCNRMTGQAEIDGDQIKIGPLASTRMACPDALMNQEQTFFQVLEEAVAFRIDTDQNKLFLIGAKGEIIARFSLMD</sequence>
<evidence type="ECO:0000313" key="3">
    <source>
        <dbReference type="EMBL" id="MXN64284.1"/>
    </source>
</evidence>
<evidence type="ECO:0000259" key="2">
    <source>
        <dbReference type="Pfam" id="PF03724"/>
    </source>
</evidence>
<gene>
    <name evidence="3" type="ORF">GR183_05160</name>
</gene>
<feature type="domain" description="DUF306" evidence="2">
    <location>
        <begin position="25"/>
        <end position="132"/>
    </location>
</feature>
<keyword evidence="1" id="KW-0732">Signal</keyword>
<dbReference type="Gene3D" id="2.40.128.270">
    <property type="match status" value="1"/>
</dbReference>
<dbReference type="InterPro" id="IPR005184">
    <property type="entry name" value="DUF306_Meta_HslJ"/>
</dbReference>
<dbReference type="PANTHER" id="PTHR35535">
    <property type="entry name" value="HEAT SHOCK PROTEIN HSLJ"/>
    <property type="match status" value="1"/>
</dbReference>
<proteinExistence type="predicted"/>
<reference evidence="3 4" key="1">
    <citation type="submission" date="2019-12" db="EMBL/GenBank/DDBJ databases">
        <authorList>
            <person name="Li M."/>
        </authorList>
    </citation>
    <scope>NUCLEOTIDE SEQUENCE [LARGE SCALE GENOMIC DNA]</scope>
    <source>
        <strain evidence="3 4">GBMRC 2046</strain>
    </source>
</reference>
<dbReference type="AlphaFoldDB" id="A0A7X3LSH7"/>
<evidence type="ECO:0000256" key="1">
    <source>
        <dbReference type="SAM" id="SignalP"/>
    </source>
</evidence>
<organism evidence="3 4">
    <name type="scientific">Stappia sediminis</name>
    <dbReference type="NCBI Taxonomy" id="2692190"/>
    <lineage>
        <taxon>Bacteria</taxon>
        <taxon>Pseudomonadati</taxon>
        <taxon>Pseudomonadota</taxon>
        <taxon>Alphaproteobacteria</taxon>
        <taxon>Hyphomicrobiales</taxon>
        <taxon>Stappiaceae</taxon>
        <taxon>Stappia</taxon>
    </lineage>
</organism>
<dbReference type="EMBL" id="WUMV01000002">
    <property type="protein sequence ID" value="MXN64284.1"/>
    <property type="molecule type" value="Genomic_DNA"/>
</dbReference>
<feature type="signal peptide" evidence="1">
    <location>
        <begin position="1"/>
        <end position="23"/>
    </location>
</feature>
<name>A0A7X3LSH7_9HYPH</name>
<dbReference type="Pfam" id="PF03724">
    <property type="entry name" value="META"/>
    <property type="match status" value="1"/>
</dbReference>
<comment type="caution">
    <text evidence="3">The sequence shown here is derived from an EMBL/GenBank/DDBJ whole genome shotgun (WGS) entry which is preliminary data.</text>
</comment>
<dbReference type="InterPro" id="IPR053147">
    <property type="entry name" value="Hsp_HslJ-like"/>
</dbReference>
<evidence type="ECO:0000313" key="4">
    <source>
        <dbReference type="Proteomes" id="UP000433101"/>
    </source>
</evidence>
<dbReference type="InterPro" id="IPR038670">
    <property type="entry name" value="HslJ-like_sf"/>
</dbReference>
<dbReference type="PANTHER" id="PTHR35535:SF1">
    <property type="entry name" value="HEAT SHOCK PROTEIN HSLJ"/>
    <property type="match status" value="1"/>
</dbReference>
<accession>A0A7X3LSH7</accession>